<dbReference type="AlphaFoldDB" id="A0AA85JD06"/>
<organism evidence="1 2">
    <name type="scientific">Trichobilharzia regenti</name>
    <name type="common">Nasal bird schistosome</name>
    <dbReference type="NCBI Taxonomy" id="157069"/>
    <lineage>
        <taxon>Eukaryota</taxon>
        <taxon>Metazoa</taxon>
        <taxon>Spiralia</taxon>
        <taxon>Lophotrochozoa</taxon>
        <taxon>Platyhelminthes</taxon>
        <taxon>Trematoda</taxon>
        <taxon>Digenea</taxon>
        <taxon>Strigeidida</taxon>
        <taxon>Schistosomatoidea</taxon>
        <taxon>Schistosomatidae</taxon>
        <taxon>Trichobilharzia</taxon>
    </lineage>
</organism>
<proteinExistence type="predicted"/>
<reference evidence="2" key="2">
    <citation type="submission" date="2023-11" db="UniProtKB">
        <authorList>
            <consortium name="WormBaseParasite"/>
        </authorList>
    </citation>
    <scope>IDENTIFICATION</scope>
</reference>
<name>A0AA85JD06_TRIRE</name>
<sequence length="67" mass="7863">MQNTLTTGTATTTRTRTTIVYLSTERTEENQLILRKPLPIQTRRWLDFNVGLFPLRVFSHVNHHNLI</sequence>
<evidence type="ECO:0000313" key="1">
    <source>
        <dbReference type="Proteomes" id="UP000050795"/>
    </source>
</evidence>
<reference evidence="1" key="1">
    <citation type="submission" date="2022-06" db="EMBL/GenBank/DDBJ databases">
        <authorList>
            <person name="Berger JAMES D."/>
            <person name="Berger JAMES D."/>
        </authorList>
    </citation>
    <scope>NUCLEOTIDE SEQUENCE [LARGE SCALE GENOMIC DNA]</scope>
</reference>
<evidence type="ECO:0000313" key="2">
    <source>
        <dbReference type="WBParaSite" id="TREG1_15570.1"/>
    </source>
</evidence>
<dbReference type="Proteomes" id="UP000050795">
    <property type="component" value="Unassembled WGS sequence"/>
</dbReference>
<protein>
    <submittedName>
        <fullName evidence="2">Uncharacterized protein</fullName>
    </submittedName>
</protein>
<dbReference type="WBParaSite" id="TREG1_15570.1">
    <property type="protein sequence ID" value="TREG1_15570.1"/>
    <property type="gene ID" value="TREG1_15570"/>
</dbReference>
<keyword evidence="1" id="KW-1185">Reference proteome</keyword>
<accession>A0AA85JD06</accession>